<comment type="caution">
    <text evidence="2">The sequence shown here is derived from an EMBL/GenBank/DDBJ whole genome shotgun (WGS) entry which is preliminary data.</text>
</comment>
<reference evidence="2 3" key="1">
    <citation type="journal article" date="2020" name="Microb. Genom.">
        <title>Genetic diversity of clinical and environmental Mucorales isolates obtained from an investigation of mucormycosis cases among solid organ transplant recipients.</title>
        <authorList>
            <person name="Nguyen M.H."/>
            <person name="Kaul D."/>
            <person name="Muto C."/>
            <person name="Cheng S.J."/>
            <person name="Richter R.A."/>
            <person name="Bruno V.M."/>
            <person name="Liu G."/>
            <person name="Beyhan S."/>
            <person name="Sundermann A.J."/>
            <person name="Mounaud S."/>
            <person name="Pasculle A.W."/>
            <person name="Nierman W.C."/>
            <person name="Driscoll E."/>
            <person name="Cumbie R."/>
            <person name="Clancy C.J."/>
            <person name="Dupont C.L."/>
        </authorList>
    </citation>
    <scope>NUCLEOTIDE SEQUENCE [LARGE SCALE GENOMIC DNA]</scope>
    <source>
        <strain evidence="2 3">GL24</strain>
    </source>
</reference>
<name>A0A9P7BZI6_9FUNG</name>
<dbReference type="InterPro" id="IPR003673">
    <property type="entry name" value="CoA-Trfase_fam_III"/>
</dbReference>
<dbReference type="AlphaFoldDB" id="A0A9P7BZI6"/>
<organism evidence="2 3">
    <name type="scientific">Rhizopus delemar</name>
    <dbReference type="NCBI Taxonomy" id="936053"/>
    <lineage>
        <taxon>Eukaryota</taxon>
        <taxon>Fungi</taxon>
        <taxon>Fungi incertae sedis</taxon>
        <taxon>Mucoromycota</taxon>
        <taxon>Mucoromycotina</taxon>
        <taxon>Mucoromycetes</taxon>
        <taxon>Mucorales</taxon>
        <taxon>Mucorineae</taxon>
        <taxon>Rhizopodaceae</taxon>
        <taxon>Rhizopus</taxon>
    </lineage>
</organism>
<dbReference type="GO" id="GO:0003824">
    <property type="term" value="F:catalytic activity"/>
    <property type="evidence" value="ECO:0007669"/>
    <property type="project" value="InterPro"/>
</dbReference>
<comment type="similarity">
    <text evidence="1">Belongs to the CoA-transferase III family.</text>
</comment>
<dbReference type="Pfam" id="PF02515">
    <property type="entry name" value="CoA_transf_3"/>
    <property type="match status" value="1"/>
</dbReference>
<protein>
    <submittedName>
        <fullName evidence="2">Uncharacterized protein</fullName>
    </submittedName>
</protein>
<gene>
    <name evidence="2" type="ORF">G6F50_018213</name>
</gene>
<evidence type="ECO:0000313" key="3">
    <source>
        <dbReference type="Proteomes" id="UP000740926"/>
    </source>
</evidence>
<dbReference type="Proteomes" id="UP000740926">
    <property type="component" value="Unassembled WGS sequence"/>
</dbReference>
<dbReference type="InterPro" id="IPR023606">
    <property type="entry name" value="CoA-Trfase_III_dom_1_sf"/>
</dbReference>
<proteinExistence type="inferred from homology"/>
<evidence type="ECO:0000313" key="2">
    <source>
        <dbReference type="EMBL" id="KAG1528823.1"/>
    </source>
</evidence>
<sequence>MVVEQDHPVAGKVRTVGMPVKLSATPAQYHRAAPRLGEDTIAILGEFGYGQQEIDALIEAGAVIAVDRARAPT</sequence>
<dbReference type="Gene3D" id="3.40.50.10540">
    <property type="entry name" value="Crotonobetainyl-coa:carnitine coa-transferase, domain 1"/>
    <property type="match status" value="1"/>
</dbReference>
<evidence type="ECO:0000256" key="1">
    <source>
        <dbReference type="ARBA" id="ARBA00008383"/>
    </source>
</evidence>
<dbReference type="SUPFAM" id="SSF89796">
    <property type="entry name" value="CoA-transferase family III (CaiB/BaiF)"/>
    <property type="match status" value="1"/>
</dbReference>
<accession>A0A9P7BZI6</accession>
<dbReference type="EMBL" id="JAANIU010016344">
    <property type="protein sequence ID" value="KAG1528823.1"/>
    <property type="molecule type" value="Genomic_DNA"/>
</dbReference>
<keyword evidence="3" id="KW-1185">Reference proteome</keyword>